<dbReference type="AlphaFoldDB" id="B7KFT0"/>
<name>B7KFT0_GLOC7</name>
<proteinExistence type="predicted"/>
<organism evidence="1 2">
    <name type="scientific">Gloeothece citriformis (strain PCC 7424)</name>
    <name type="common">Cyanothece sp. (strain PCC 7424)</name>
    <dbReference type="NCBI Taxonomy" id="65393"/>
    <lineage>
        <taxon>Bacteria</taxon>
        <taxon>Bacillati</taxon>
        <taxon>Cyanobacteriota</taxon>
        <taxon>Cyanophyceae</taxon>
        <taxon>Oscillatoriophycideae</taxon>
        <taxon>Chroococcales</taxon>
        <taxon>Aphanothecaceae</taxon>
        <taxon>Gloeothece</taxon>
        <taxon>Gloeothece citriformis</taxon>
    </lineage>
</organism>
<dbReference type="EMBL" id="CP001291">
    <property type="protein sequence ID" value="ACK73405.1"/>
    <property type="molecule type" value="Genomic_DNA"/>
</dbReference>
<sequence>MMLGFVPQPNLQNPPSVSSVPLREIQYNIMGESKPYTNSYKQ</sequence>
<accession>B7KFT0</accession>
<reference evidence="2" key="1">
    <citation type="journal article" date="2011" name="MBio">
        <title>Novel metabolic attributes of the genus Cyanothece, comprising a group of unicellular nitrogen-fixing Cyanobacteria.</title>
        <authorList>
            <person name="Bandyopadhyay A."/>
            <person name="Elvitigala T."/>
            <person name="Welsh E."/>
            <person name="Stockel J."/>
            <person name="Liberton M."/>
            <person name="Min H."/>
            <person name="Sherman L.A."/>
            <person name="Pakrasi H.B."/>
        </authorList>
    </citation>
    <scope>NUCLEOTIDE SEQUENCE [LARGE SCALE GENOMIC DNA]</scope>
    <source>
        <strain evidence="2">PCC 7424</strain>
    </source>
</reference>
<protein>
    <submittedName>
        <fullName evidence="1">Uncharacterized protein</fullName>
    </submittedName>
</protein>
<dbReference type="Proteomes" id="UP000002384">
    <property type="component" value="Chromosome"/>
</dbReference>
<dbReference type="KEGG" id="cyc:PCC7424_5053"/>
<dbReference type="HOGENOM" id="CLU_3250326_0_0_3"/>
<gene>
    <name evidence="1" type="ordered locus">PCC7424_5053</name>
</gene>
<dbReference type="STRING" id="65393.PCC7424_5053"/>
<evidence type="ECO:0000313" key="1">
    <source>
        <dbReference type="EMBL" id="ACK73405.1"/>
    </source>
</evidence>
<evidence type="ECO:0000313" key="2">
    <source>
        <dbReference type="Proteomes" id="UP000002384"/>
    </source>
</evidence>
<keyword evidence="2" id="KW-1185">Reference proteome</keyword>